<dbReference type="AlphaFoldDB" id="A0A7J7JPV7"/>
<proteinExistence type="predicted"/>
<dbReference type="Proteomes" id="UP000593567">
    <property type="component" value="Unassembled WGS sequence"/>
</dbReference>
<gene>
    <name evidence="2" type="ORF">EB796_013319</name>
</gene>
<dbReference type="EMBL" id="VXIV02001955">
    <property type="protein sequence ID" value="KAF6028379.1"/>
    <property type="molecule type" value="Genomic_DNA"/>
</dbReference>
<evidence type="ECO:0000313" key="3">
    <source>
        <dbReference type="Proteomes" id="UP000593567"/>
    </source>
</evidence>
<dbReference type="SUPFAM" id="SSF140383">
    <property type="entry name" value="BSD domain-like"/>
    <property type="match status" value="1"/>
</dbReference>
<dbReference type="OrthoDB" id="47923at2759"/>
<dbReference type="PANTHER" id="PTHR16019">
    <property type="entry name" value="SYNAPSE-ASSOCIATED PROTEIN"/>
    <property type="match status" value="1"/>
</dbReference>
<protein>
    <submittedName>
        <fullName evidence="2">SYAP1</fullName>
    </submittedName>
</protein>
<comment type="caution">
    <text evidence="2">The sequence shown here is derived from an EMBL/GenBank/DDBJ whole genome shotgun (WGS) entry which is preliminary data.</text>
</comment>
<name>A0A7J7JPV7_BUGNE</name>
<feature type="domain" description="BSD" evidence="1">
    <location>
        <begin position="119"/>
        <end position="154"/>
    </location>
</feature>
<dbReference type="InterPro" id="IPR005607">
    <property type="entry name" value="BSD_dom"/>
</dbReference>
<dbReference type="GO" id="GO:0005794">
    <property type="term" value="C:Golgi apparatus"/>
    <property type="evidence" value="ECO:0007669"/>
    <property type="project" value="TreeGrafter"/>
</dbReference>
<dbReference type="GO" id="GO:0048172">
    <property type="term" value="P:regulation of short-term neuronal synaptic plasticity"/>
    <property type="evidence" value="ECO:0007669"/>
    <property type="project" value="TreeGrafter"/>
</dbReference>
<dbReference type="PROSITE" id="PS50858">
    <property type="entry name" value="BSD"/>
    <property type="match status" value="1"/>
</dbReference>
<dbReference type="InterPro" id="IPR051494">
    <property type="entry name" value="BSD_domain-containing"/>
</dbReference>
<evidence type="ECO:0000259" key="1">
    <source>
        <dbReference type="PROSITE" id="PS50858"/>
    </source>
</evidence>
<dbReference type="Pfam" id="PF03909">
    <property type="entry name" value="BSD"/>
    <property type="match status" value="1"/>
</dbReference>
<dbReference type="GO" id="GO:0045202">
    <property type="term" value="C:synapse"/>
    <property type="evidence" value="ECO:0007669"/>
    <property type="project" value="TreeGrafter"/>
</dbReference>
<evidence type="ECO:0000313" key="2">
    <source>
        <dbReference type="EMBL" id="KAF6028379.1"/>
    </source>
</evidence>
<dbReference type="InterPro" id="IPR035925">
    <property type="entry name" value="BSD_dom_sf"/>
</dbReference>
<dbReference type="SMART" id="SM00751">
    <property type="entry name" value="BSD"/>
    <property type="match status" value="1"/>
</dbReference>
<dbReference type="GO" id="GO:0038203">
    <property type="term" value="P:TORC2 signaling"/>
    <property type="evidence" value="ECO:0007669"/>
    <property type="project" value="TreeGrafter"/>
</dbReference>
<reference evidence="2" key="1">
    <citation type="submission" date="2020-06" db="EMBL/GenBank/DDBJ databases">
        <title>Draft genome of Bugula neritina, a colonial animal packing powerful symbionts and potential medicines.</title>
        <authorList>
            <person name="Rayko M."/>
        </authorList>
    </citation>
    <scope>NUCLEOTIDE SEQUENCE [LARGE SCALE GENOMIC DNA]</scope>
    <source>
        <strain evidence="2">Kwan_BN1</strain>
    </source>
</reference>
<dbReference type="PANTHER" id="PTHR16019:SF6">
    <property type="entry name" value="SYNAPSE-ASSOCIATED PROTEIN 1"/>
    <property type="match status" value="1"/>
</dbReference>
<dbReference type="GO" id="GO:0005634">
    <property type="term" value="C:nucleus"/>
    <property type="evidence" value="ECO:0007669"/>
    <property type="project" value="TreeGrafter"/>
</dbReference>
<organism evidence="2 3">
    <name type="scientific">Bugula neritina</name>
    <name type="common">Brown bryozoan</name>
    <name type="synonym">Sertularia neritina</name>
    <dbReference type="NCBI Taxonomy" id="10212"/>
    <lineage>
        <taxon>Eukaryota</taxon>
        <taxon>Metazoa</taxon>
        <taxon>Spiralia</taxon>
        <taxon>Lophotrochozoa</taxon>
        <taxon>Bryozoa</taxon>
        <taxon>Gymnolaemata</taxon>
        <taxon>Cheilostomatida</taxon>
        <taxon>Flustrina</taxon>
        <taxon>Buguloidea</taxon>
        <taxon>Bugulidae</taxon>
        <taxon>Bugula</taxon>
    </lineage>
</organism>
<keyword evidence="3" id="KW-1185">Reference proteome</keyword>
<sequence>MRLLTKPVSGEVSYLFSMTKTAGASVSAKAKELKKAVAENTIIGDFVKEQDKFVSEKKEKARASEAAVPPWVGYNEEEQMKTQMLALSNDKRNFLRNPPTGVQFHFDYNTCYPVAMATLAEDDRLKDMRFQLVPKLVSEHDFWRNYFYRVSLIKQSLS</sequence>
<dbReference type="Gene3D" id="1.10.3970.10">
    <property type="entry name" value="BSD domain"/>
    <property type="match status" value="1"/>
</dbReference>
<accession>A0A7J7JPV7</accession>